<evidence type="ECO:0000313" key="5">
    <source>
        <dbReference type="EMBL" id="QOQ87338.1"/>
    </source>
</evidence>
<dbReference type="Pfam" id="PF13419">
    <property type="entry name" value="HAD_2"/>
    <property type="match status" value="1"/>
</dbReference>
<dbReference type="NCBIfam" id="TIGR01549">
    <property type="entry name" value="HAD-SF-IA-v1"/>
    <property type="match status" value="1"/>
</dbReference>
<dbReference type="GO" id="GO:0006281">
    <property type="term" value="P:DNA repair"/>
    <property type="evidence" value="ECO:0007669"/>
    <property type="project" value="TreeGrafter"/>
</dbReference>
<dbReference type="PANTHER" id="PTHR43434">
    <property type="entry name" value="PHOSPHOGLYCOLATE PHOSPHATASE"/>
    <property type="match status" value="1"/>
</dbReference>
<dbReference type="GO" id="GO:0008967">
    <property type="term" value="F:phosphoglycolate phosphatase activity"/>
    <property type="evidence" value="ECO:0007669"/>
    <property type="project" value="UniProtKB-EC"/>
</dbReference>
<dbReference type="Proteomes" id="UP000594749">
    <property type="component" value="Chromosome"/>
</dbReference>
<dbReference type="PANTHER" id="PTHR43434:SF1">
    <property type="entry name" value="PHOSPHOGLYCOLATE PHOSPHATASE"/>
    <property type="match status" value="1"/>
</dbReference>
<dbReference type="GO" id="GO:0005829">
    <property type="term" value="C:cytosol"/>
    <property type="evidence" value="ECO:0007669"/>
    <property type="project" value="TreeGrafter"/>
</dbReference>
<dbReference type="InterPro" id="IPR023214">
    <property type="entry name" value="HAD_sf"/>
</dbReference>
<comment type="similarity">
    <text evidence="3">Belongs to the HAD-like hydrolase superfamily. CbbY/CbbZ/Gph/YieH family.</text>
</comment>
<dbReference type="SUPFAM" id="SSF56784">
    <property type="entry name" value="HAD-like"/>
    <property type="match status" value="1"/>
</dbReference>
<comment type="catalytic activity">
    <reaction evidence="1">
        <text>2-phosphoglycolate + H2O = glycolate + phosphate</text>
        <dbReference type="Rhea" id="RHEA:14369"/>
        <dbReference type="ChEBI" id="CHEBI:15377"/>
        <dbReference type="ChEBI" id="CHEBI:29805"/>
        <dbReference type="ChEBI" id="CHEBI:43474"/>
        <dbReference type="ChEBI" id="CHEBI:58033"/>
        <dbReference type="EC" id="3.1.3.18"/>
    </reaction>
</comment>
<evidence type="ECO:0000256" key="1">
    <source>
        <dbReference type="ARBA" id="ARBA00000830"/>
    </source>
</evidence>
<dbReference type="InterPro" id="IPR036412">
    <property type="entry name" value="HAD-like_sf"/>
</dbReference>
<protein>
    <recommendedName>
        <fullName evidence="4">phosphoglycolate phosphatase</fullName>
        <ecNumber evidence="4">3.1.3.18</ecNumber>
    </recommendedName>
</protein>
<evidence type="ECO:0000313" key="6">
    <source>
        <dbReference type="Proteomes" id="UP000594749"/>
    </source>
</evidence>
<organism evidence="5 6">
    <name type="scientific">Campylobacter corcagiensis</name>
    <dbReference type="NCBI Taxonomy" id="1448857"/>
    <lineage>
        <taxon>Bacteria</taxon>
        <taxon>Pseudomonadati</taxon>
        <taxon>Campylobacterota</taxon>
        <taxon>Epsilonproteobacteria</taxon>
        <taxon>Campylobacterales</taxon>
        <taxon>Campylobacteraceae</taxon>
        <taxon>Campylobacter</taxon>
    </lineage>
</organism>
<dbReference type="Gene3D" id="1.10.150.240">
    <property type="entry name" value="Putative phosphatase, domain 2"/>
    <property type="match status" value="1"/>
</dbReference>
<dbReference type="SFLD" id="SFLDG01129">
    <property type="entry name" value="C1.5:_HAD__Beta-PGM__Phosphata"/>
    <property type="match status" value="1"/>
</dbReference>
<evidence type="ECO:0000256" key="3">
    <source>
        <dbReference type="ARBA" id="ARBA00006171"/>
    </source>
</evidence>
<sequence>MKLVIFDMDGTLIDSKDAISNTINTMRQIVGLDAGLDKTYIVEVINTPGVNYIDEFFPKVKITPELASKFEEIYIKNYELEAVVYGGVKKLLNELKSRGIYIALATNGPVDNATKTLAKCEILNYFDYTIGANEKIPKKPDPTMLLTATETIKALSGLNFDKDNKDMVLFVGDSLKDELAAINAKIDYAQVTWGFGNKSEKFPNFTAPKELFSHIISSFYQI</sequence>
<comment type="pathway">
    <text evidence="2">Organic acid metabolism; glycolate biosynthesis; glycolate from 2-phosphoglycolate: step 1/1.</text>
</comment>
<dbReference type="AlphaFoldDB" id="A0A7M1LFM0"/>
<evidence type="ECO:0000256" key="2">
    <source>
        <dbReference type="ARBA" id="ARBA00004818"/>
    </source>
</evidence>
<accession>A0A7M1LFM0</accession>
<dbReference type="RefSeq" id="WP_025803910.1">
    <property type="nucleotide sequence ID" value="NZ_CP053842.1"/>
</dbReference>
<dbReference type="InterPro" id="IPR050155">
    <property type="entry name" value="HAD-like_hydrolase_sf"/>
</dbReference>
<gene>
    <name evidence="5" type="ORF">IMC76_00505</name>
</gene>
<reference evidence="5 6" key="1">
    <citation type="submission" date="2020-10" db="EMBL/GenBank/DDBJ databases">
        <title>Campylobacter and Helicobacter PacBio genomes.</title>
        <authorList>
            <person name="Lane C."/>
        </authorList>
    </citation>
    <scope>NUCLEOTIDE SEQUENCE [LARGE SCALE GENOMIC DNA]</scope>
    <source>
        <strain evidence="5 6">2016D-0077</strain>
    </source>
</reference>
<dbReference type="EC" id="3.1.3.18" evidence="4"/>
<dbReference type="SFLD" id="SFLDS00003">
    <property type="entry name" value="Haloacid_Dehalogenase"/>
    <property type="match status" value="1"/>
</dbReference>
<keyword evidence="5" id="KW-0378">Hydrolase</keyword>
<dbReference type="OrthoDB" id="9792518at2"/>
<dbReference type="EMBL" id="CP063078">
    <property type="protein sequence ID" value="QOQ87338.1"/>
    <property type="molecule type" value="Genomic_DNA"/>
</dbReference>
<dbReference type="InterPro" id="IPR041492">
    <property type="entry name" value="HAD_2"/>
</dbReference>
<evidence type="ECO:0000256" key="4">
    <source>
        <dbReference type="ARBA" id="ARBA00013078"/>
    </source>
</evidence>
<dbReference type="InterPro" id="IPR023198">
    <property type="entry name" value="PGP-like_dom2"/>
</dbReference>
<name>A0A7M1LFM0_9BACT</name>
<proteinExistence type="inferred from homology"/>
<dbReference type="Gene3D" id="3.40.50.1000">
    <property type="entry name" value="HAD superfamily/HAD-like"/>
    <property type="match status" value="1"/>
</dbReference>
<dbReference type="InterPro" id="IPR006439">
    <property type="entry name" value="HAD-SF_hydro_IA"/>
</dbReference>
<keyword evidence="6" id="KW-1185">Reference proteome</keyword>